<proteinExistence type="inferred from homology"/>
<dbReference type="InterPro" id="IPR025662">
    <property type="entry name" value="Sigma_54_int_dom_ATP-bd_1"/>
</dbReference>
<dbReference type="PROSITE" id="PS51449">
    <property type="entry name" value="MTTASE_N"/>
    <property type="match status" value="1"/>
</dbReference>
<gene>
    <name evidence="5" type="ORF">DAT39_004218</name>
</gene>
<feature type="domain" description="MTTase N-terminal" evidence="4">
    <location>
        <begin position="567"/>
        <end position="675"/>
    </location>
</feature>
<dbReference type="EMBL" id="QNUK01000038">
    <property type="protein sequence ID" value="KAF5905951.1"/>
    <property type="molecule type" value="Genomic_DNA"/>
</dbReference>
<organism evidence="5 6">
    <name type="scientific">Clarias magur</name>
    <name type="common">Asian catfish</name>
    <name type="synonym">Macropteronotus magur</name>
    <dbReference type="NCBI Taxonomy" id="1594786"/>
    <lineage>
        <taxon>Eukaryota</taxon>
        <taxon>Metazoa</taxon>
        <taxon>Chordata</taxon>
        <taxon>Craniata</taxon>
        <taxon>Vertebrata</taxon>
        <taxon>Euteleostomi</taxon>
        <taxon>Actinopterygii</taxon>
        <taxon>Neopterygii</taxon>
        <taxon>Teleostei</taxon>
        <taxon>Ostariophysi</taxon>
        <taxon>Siluriformes</taxon>
        <taxon>Clariidae</taxon>
        <taxon>Clarias</taxon>
    </lineage>
</organism>
<keyword evidence="3" id="KW-0175">Coiled coil</keyword>
<feature type="non-terminal residue" evidence="5">
    <location>
        <position position="1"/>
    </location>
</feature>
<dbReference type="Pfam" id="PF04548">
    <property type="entry name" value="AIG1"/>
    <property type="match status" value="1"/>
</dbReference>
<dbReference type="SUPFAM" id="SSF52540">
    <property type="entry name" value="P-loop containing nucleoside triphosphate hydrolases"/>
    <property type="match status" value="1"/>
</dbReference>
<evidence type="ECO:0000259" key="4">
    <source>
        <dbReference type="PROSITE" id="PS51449"/>
    </source>
</evidence>
<evidence type="ECO:0000313" key="5">
    <source>
        <dbReference type="EMBL" id="KAF5905951.1"/>
    </source>
</evidence>
<comment type="similarity">
    <text evidence="1">Belongs to the TRAFAC class TrmE-Era-EngA-EngB-Septin-like GTPase superfamily. AIG1/Toc34/Toc159-like paraseptin GTPase family. IAN subfamily.</text>
</comment>
<dbReference type="GO" id="GO:0046872">
    <property type="term" value="F:metal ion binding"/>
    <property type="evidence" value="ECO:0007669"/>
    <property type="project" value="UniProtKB-KW"/>
</dbReference>
<dbReference type="GO" id="GO:0005525">
    <property type="term" value="F:GTP binding"/>
    <property type="evidence" value="ECO:0007669"/>
    <property type="project" value="InterPro"/>
</dbReference>
<evidence type="ECO:0000256" key="1">
    <source>
        <dbReference type="ARBA" id="ARBA00008535"/>
    </source>
</evidence>
<feature type="coiled-coil region" evidence="3">
    <location>
        <begin position="433"/>
        <end position="467"/>
    </location>
</feature>
<dbReference type="InterPro" id="IPR027417">
    <property type="entry name" value="P-loop_NTPase"/>
</dbReference>
<dbReference type="GO" id="GO:0035596">
    <property type="term" value="F:methylthiotransferase activity"/>
    <property type="evidence" value="ECO:0007669"/>
    <property type="project" value="InterPro"/>
</dbReference>
<dbReference type="Proteomes" id="UP000727407">
    <property type="component" value="Unassembled WGS sequence"/>
</dbReference>
<accession>A0A8J4TXN5</accession>
<keyword evidence="2" id="KW-0547">Nucleotide-binding</keyword>
<dbReference type="OrthoDB" id="8954335at2759"/>
<dbReference type="AlphaFoldDB" id="A0A8J4TXN5"/>
<dbReference type="PROSITE" id="PS00675">
    <property type="entry name" value="SIGMA54_INTERACT_1"/>
    <property type="match status" value="1"/>
</dbReference>
<comment type="caution">
    <text evidence="5">The sequence shown here is derived from an EMBL/GenBank/DDBJ whole genome shotgun (WGS) entry which is preliminary data.</text>
</comment>
<dbReference type="Gene3D" id="3.40.50.12160">
    <property type="entry name" value="Methylthiotransferase, N-terminal domain"/>
    <property type="match status" value="1"/>
</dbReference>
<dbReference type="PANTHER" id="PTHR32046:SF11">
    <property type="entry name" value="IMMUNE-ASSOCIATED NUCLEOTIDE-BINDING PROTEIN 10-LIKE"/>
    <property type="match status" value="1"/>
</dbReference>
<reference evidence="5" key="1">
    <citation type="submission" date="2020-07" db="EMBL/GenBank/DDBJ databases">
        <title>Clarias magur genome sequencing, assembly and annotation.</title>
        <authorList>
            <person name="Kushwaha B."/>
            <person name="Kumar R."/>
            <person name="Das P."/>
            <person name="Joshi C.G."/>
            <person name="Kumar D."/>
            <person name="Nagpure N.S."/>
            <person name="Pandey M."/>
            <person name="Agarwal S."/>
            <person name="Srivastava S."/>
            <person name="Singh M."/>
            <person name="Sahoo L."/>
            <person name="Jayasankar P."/>
            <person name="Meher P.K."/>
            <person name="Koringa P.G."/>
            <person name="Iquebal M.A."/>
            <person name="Das S.P."/>
            <person name="Bit A."/>
            <person name="Patnaik S."/>
            <person name="Patel N."/>
            <person name="Shah T.M."/>
            <person name="Hinsu A."/>
            <person name="Jena J.K."/>
        </authorList>
    </citation>
    <scope>NUCLEOTIDE SEQUENCE</scope>
    <source>
        <strain evidence="5">CIFAMagur01</strain>
        <tissue evidence="5">Testis</tissue>
    </source>
</reference>
<dbReference type="PANTHER" id="PTHR32046">
    <property type="entry name" value="G DOMAIN-CONTAINING PROTEIN"/>
    <property type="match status" value="1"/>
</dbReference>
<dbReference type="Gene3D" id="3.40.50.300">
    <property type="entry name" value="P-loop containing nucleotide triphosphate hydrolases"/>
    <property type="match status" value="1"/>
</dbReference>
<evidence type="ECO:0000256" key="3">
    <source>
        <dbReference type="SAM" id="Coils"/>
    </source>
</evidence>
<sequence length="675" mass="77175">MAHSLHSDFRNEDLYTSVEERLNEINRNSRQIKGLIKRCIINTRTVIDDERLKRVVFRKRDNSKPHKTILLVGETGSGKSTLINAMVNYMLGVRSDDRIWCEIIETTENQTGSKTNVVTVYDVFTEHCPFSLTVIDTPGFGSTEGIEKDVQIAESLLELFRLKEGVHEIDAVCLVVTSVTVRLTDRQRYVFNAVLSLFGYDVEKNIVVFITHASRKPNNAIKAIKESKIPCARTDNGEPVYFRFDSFHCEDLNDEETLEDYESAWTLLNKAMGSFLTFLNKSNPISTKMTEAVLRNRKQLTASIFNMKDRITLAELKQNELKQIKEALQQLEKNTGFVDDFQIEVIEAYKEKVPIDYQWWHFGWKEATCCTRCEENCHYPGCWWVKDLSWCSVMQKGNCTVCTRRCRFTEHVKERKMYETKTRTVKKTNEDLKRKYETEAGDKKSLIIRLENEITKMDEEKVRLVDECYRCVVMLEGIALASDSVYTLLYLDFLIEKVKETGNTDRVMPSSACDSLVDDIEDMVSSSEPAPLQRSSARHAVVPRVRKRKDLAANEELQVDSVIPGTQKVWVRTWGCSHNSSDGEYMAGQLAASGYKITADASDADVWLLNSCTVKSPAEDHFRNNIKKAQEQNKKVVVAGCVPQAQPRMDYLKGLSIIGVQQIDRVVEVVDEAVK</sequence>
<dbReference type="CDD" id="cd00882">
    <property type="entry name" value="Ras_like_GTPase"/>
    <property type="match status" value="1"/>
</dbReference>
<keyword evidence="6" id="KW-1185">Reference proteome</keyword>
<name>A0A8J4TXN5_CLAMG</name>
<dbReference type="InterPro" id="IPR038135">
    <property type="entry name" value="Methylthiotransferase_N_sf"/>
</dbReference>
<dbReference type="FunFam" id="3.40.50.12160:FF:000005">
    <property type="entry name" value="threonylcarbamoyladenosine tRNA methylthiotransferase isoform X1"/>
    <property type="match status" value="1"/>
</dbReference>
<dbReference type="Pfam" id="PF00919">
    <property type="entry name" value="UPF0004"/>
    <property type="match status" value="1"/>
</dbReference>
<evidence type="ECO:0000313" key="6">
    <source>
        <dbReference type="Proteomes" id="UP000727407"/>
    </source>
</evidence>
<dbReference type="GO" id="GO:0051539">
    <property type="term" value="F:4 iron, 4 sulfur cluster binding"/>
    <property type="evidence" value="ECO:0007669"/>
    <property type="project" value="UniProtKB-KW"/>
</dbReference>
<protein>
    <submittedName>
        <fullName evidence="5">Septin-8-like isoform X3</fullName>
    </submittedName>
</protein>
<dbReference type="InterPro" id="IPR006703">
    <property type="entry name" value="G_AIG1"/>
</dbReference>
<dbReference type="InterPro" id="IPR013848">
    <property type="entry name" value="Methylthiotransferase_N"/>
</dbReference>
<evidence type="ECO:0000256" key="2">
    <source>
        <dbReference type="ARBA" id="ARBA00022741"/>
    </source>
</evidence>